<dbReference type="EMBL" id="CP158262">
    <property type="protein sequence ID" value="XDJ70448.1"/>
    <property type="molecule type" value="Genomic_DNA"/>
</dbReference>
<evidence type="ECO:0000259" key="1">
    <source>
        <dbReference type="Pfam" id="PF13304"/>
    </source>
</evidence>
<protein>
    <submittedName>
        <fullName evidence="2">AAA family ATPase</fullName>
    </submittedName>
</protein>
<dbReference type="GO" id="GO:0016887">
    <property type="term" value="F:ATP hydrolysis activity"/>
    <property type="evidence" value="ECO:0007669"/>
    <property type="project" value="InterPro"/>
</dbReference>
<dbReference type="InterPro" id="IPR014555">
    <property type="entry name" value="RecF-like"/>
</dbReference>
<dbReference type="GO" id="GO:0005524">
    <property type="term" value="F:ATP binding"/>
    <property type="evidence" value="ECO:0007669"/>
    <property type="project" value="InterPro"/>
</dbReference>
<dbReference type="Gene3D" id="3.40.50.300">
    <property type="entry name" value="P-loop containing nucleotide triphosphate hydrolases"/>
    <property type="match status" value="1"/>
</dbReference>
<dbReference type="PANTHER" id="PTHR40396:SF1">
    <property type="entry name" value="ATPASE AAA-TYPE CORE DOMAIN-CONTAINING PROTEIN"/>
    <property type="match status" value="1"/>
</dbReference>
<dbReference type="PANTHER" id="PTHR40396">
    <property type="entry name" value="ATPASE-LIKE PROTEIN"/>
    <property type="match status" value="1"/>
</dbReference>
<dbReference type="Pfam" id="PF13304">
    <property type="entry name" value="AAA_21"/>
    <property type="match status" value="1"/>
</dbReference>
<proteinExistence type="predicted"/>
<evidence type="ECO:0000313" key="2">
    <source>
        <dbReference type="EMBL" id="XDJ70448.1"/>
    </source>
</evidence>
<reference evidence="2" key="1">
    <citation type="submission" date="2024-05" db="EMBL/GenBank/DDBJ databases">
        <authorList>
            <person name="Luo Y.-C."/>
            <person name="Nicholds J."/>
            <person name="Mortimer T."/>
            <person name="Maboni G."/>
        </authorList>
    </citation>
    <scope>NUCLEOTIDE SEQUENCE</scope>
    <source>
        <strain evidence="2">144863</strain>
    </source>
</reference>
<organism evidence="2">
    <name type="scientific">Castellaniella ginsengisoli</name>
    <dbReference type="NCBI Taxonomy" id="546114"/>
    <lineage>
        <taxon>Bacteria</taxon>
        <taxon>Pseudomonadati</taxon>
        <taxon>Pseudomonadota</taxon>
        <taxon>Betaproteobacteria</taxon>
        <taxon>Burkholderiales</taxon>
        <taxon>Alcaligenaceae</taxon>
        <taxon>Castellaniella</taxon>
    </lineage>
</organism>
<dbReference type="PIRSF" id="PIRSF029347">
    <property type="entry name" value="RecF"/>
    <property type="match status" value="1"/>
</dbReference>
<dbReference type="InterPro" id="IPR003959">
    <property type="entry name" value="ATPase_AAA_core"/>
</dbReference>
<dbReference type="SUPFAM" id="SSF52540">
    <property type="entry name" value="P-loop containing nucleoside triphosphate hydrolases"/>
    <property type="match status" value="1"/>
</dbReference>
<accession>A0AB39EYF4</accession>
<dbReference type="AlphaFoldDB" id="A0AB39EYF4"/>
<name>A0AB39EYF4_9BURK</name>
<gene>
    <name evidence="2" type="ORF">ABRY94_06655</name>
</gene>
<feature type="domain" description="ATPase AAA-type core" evidence="1">
    <location>
        <begin position="25"/>
        <end position="343"/>
    </location>
</feature>
<sequence length="397" mass="45504">MKIESIRLKNYKTFQDVHLRNIPSFLVIVGANGSGKTTLFDVFGFLHDCLKGNVRQALDKRGRFSEVLSRSCNPKKDSIQIELQYRMEITGTERLVTYSLEIGERAGAPVVLKELLRYKRGRYGSPFHFLSFSKGEGYAITNEEDFNRSDEDLDREFQRVAPDTLAIKGLGQFERFKAANAFRQLIENWHVSDFHIQAARGRKEASGDSEHLSETGDNLPLVARYLHEQHPQVFKKILTTMQRRVPGIASVEPKLMEDGYLTLRFQDGTFQTPFLDRYVSDGTIKMFAYLVLLHDPQPHPLLCVEEPENQLYPQLMTELAEEFRSYANRGGQVFVSTHSPDFLNAIELEEACWLVKQQGSTRIHRARDNDQIAAYMAEGDKLGWLWKQGFFDGADPI</sequence>
<dbReference type="RefSeq" id="WP_368655685.1">
    <property type="nucleotide sequence ID" value="NZ_CP158262.1"/>
</dbReference>
<dbReference type="InterPro" id="IPR027417">
    <property type="entry name" value="P-loop_NTPase"/>
</dbReference>